<dbReference type="Pfam" id="PF11427">
    <property type="entry name" value="HTH_Tnp_Tc3_1"/>
    <property type="match status" value="1"/>
</dbReference>
<dbReference type="InParanoid" id="A0A7R8UMG7"/>
<keyword evidence="6" id="KW-1185">Reference proteome</keyword>
<evidence type="ECO:0000259" key="4">
    <source>
        <dbReference type="Pfam" id="PF21517"/>
    </source>
</evidence>
<feature type="domain" description="Tc3 transposase DNA binding" evidence="2">
    <location>
        <begin position="3"/>
        <end position="51"/>
    </location>
</feature>
<dbReference type="Proteomes" id="UP000594454">
    <property type="component" value="Chromosome 2"/>
</dbReference>
<dbReference type="SUPFAM" id="SSF46689">
    <property type="entry name" value="Homeodomain-like"/>
    <property type="match status" value="2"/>
</dbReference>
<dbReference type="InterPro" id="IPR038717">
    <property type="entry name" value="Tc1-like_DDE_dom"/>
</dbReference>
<evidence type="ECO:0000256" key="1">
    <source>
        <dbReference type="ARBA" id="ARBA00004123"/>
    </source>
</evidence>
<reference evidence="5 6" key="1">
    <citation type="submission" date="2020-11" db="EMBL/GenBank/DDBJ databases">
        <authorList>
            <person name="Wallbank WR R."/>
            <person name="Pardo Diaz C."/>
            <person name="Kozak K."/>
            <person name="Martin S."/>
            <person name="Jiggins C."/>
            <person name="Moest M."/>
            <person name="Warren A I."/>
            <person name="Generalovic N T."/>
            <person name="Byers J.R.P. K."/>
            <person name="Montejo-Kovacevich G."/>
            <person name="Yen C E."/>
        </authorList>
    </citation>
    <scope>NUCLEOTIDE SEQUENCE [LARGE SCALE GENOMIC DNA]</scope>
</reference>
<dbReference type="InterPro" id="IPR048703">
    <property type="entry name" value="Tnp_Tc3-like_HTH"/>
</dbReference>
<dbReference type="Pfam" id="PF21517">
    <property type="entry name" value="HTH_Tnp_Tc3_2_like"/>
    <property type="match status" value="1"/>
</dbReference>
<sequence>MPRGVKLTDYEKGQISALFKEGISKREIASRIGRSDRVVRNYLNNVDNYGTKKRKGRPRVLSDRDRRFISKATSNSTNSLRGIRNECKLSVSIPTIWREINRNPNLVIFSDEKKFNLDGPDGFDGYWRDLRKEPRYLSRRNFGGGTVMIWGAICSKGTVRLAFTSARMNSQEYQNVLQDNLFPFINSFEGNEVIFQQDNASVHVSRSTKAWLEANSIATLEWPACSPDLNPIENVWGWLVRQIYSHDKEYSSRNELKEAIERAWHELTPQMLSKYIHSMPNRIFEVIKKGGNTIDY</sequence>
<dbReference type="Pfam" id="PF13358">
    <property type="entry name" value="DDE_3"/>
    <property type="match status" value="1"/>
</dbReference>
<evidence type="ECO:0000313" key="6">
    <source>
        <dbReference type="Proteomes" id="UP000594454"/>
    </source>
</evidence>
<dbReference type="InterPro" id="IPR025898">
    <property type="entry name" value="Tc3_transposase_DNA-bd_dom"/>
</dbReference>
<dbReference type="InterPro" id="IPR036397">
    <property type="entry name" value="RNaseH_sf"/>
</dbReference>
<evidence type="ECO:0000259" key="3">
    <source>
        <dbReference type="Pfam" id="PF13358"/>
    </source>
</evidence>
<dbReference type="Gene3D" id="3.30.420.10">
    <property type="entry name" value="Ribonuclease H-like superfamily/Ribonuclease H"/>
    <property type="match status" value="1"/>
</dbReference>
<name>A0A7R8UMG7_HERIL</name>
<evidence type="ECO:0000313" key="5">
    <source>
        <dbReference type="EMBL" id="CAD7083410.1"/>
    </source>
</evidence>
<dbReference type="InterPro" id="IPR009057">
    <property type="entry name" value="Homeodomain-like_sf"/>
</dbReference>
<comment type="subcellular location">
    <subcellularLocation>
        <location evidence="1">Nucleus</location>
    </subcellularLocation>
</comment>
<evidence type="ECO:0008006" key="7">
    <source>
        <dbReference type="Google" id="ProtNLM"/>
    </source>
</evidence>
<gene>
    <name evidence="5" type="ORF">HERILL_LOCUS6374</name>
</gene>
<organism evidence="5 6">
    <name type="scientific">Hermetia illucens</name>
    <name type="common">Black soldier fly</name>
    <dbReference type="NCBI Taxonomy" id="343691"/>
    <lineage>
        <taxon>Eukaryota</taxon>
        <taxon>Metazoa</taxon>
        <taxon>Ecdysozoa</taxon>
        <taxon>Arthropoda</taxon>
        <taxon>Hexapoda</taxon>
        <taxon>Insecta</taxon>
        <taxon>Pterygota</taxon>
        <taxon>Neoptera</taxon>
        <taxon>Endopterygota</taxon>
        <taxon>Diptera</taxon>
        <taxon>Brachycera</taxon>
        <taxon>Stratiomyomorpha</taxon>
        <taxon>Stratiomyidae</taxon>
        <taxon>Hermetiinae</taxon>
        <taxon>Hermetia</taxon>
    </lineage>
</organism>
<dbReference type="InterPro" id="IPR052338">
    <property type="entry name" value="Transposase_5"/>
</dbReference>
<dbReference type="GO" id="GO:0003677">
    <property type="term" value="F:DNA binding"/>
    <property type="evidence" value="ECO:0007669"/>
    <property type="project" value="InterPro"/>
</dbReference>
<dbReference type="PANTHER" id="PTHR23022">
    <property type="entry name" value="TRANSPOSABLE ELEMENT-RELATED"/>
    <property type="match status" value="1"/>
</dbReference>
<feature type="domain" description="Tc1-like transposase DDE" evidence="3">
    <location>
        <begin position="107"/>
        <end position="256"/>
    </location>
</feature>
<accession>A0A7R8UMG7</accession>
<protein>
    <recommendedName>
        <fullName evidence="7">Transposase</fullName>
    </recommendedName>
</protein>
<dbReference type="PANTHER" id="PTHR23022:SF129">
    <property type="entry name" value="TRANSPOSABLE ELEMENT TC3 TRANSPOSASE"/>
    <property type="match status" value="1"/>
</dbReference>
<proteinExistence type="predicted"/>
<evidence type="ECO:0000259" key="2">
    <source>
        <dbReference type="Pfam" id="PF11427"/>
    </source>
</evidence>
<dbReference type="AlphaFoldDB" id="A0A7R8UMG7"/>
<dbReference type="Gene3D" id="1.10.10.60">
    <property type="entry name" value="Homeodomain-like"/>
    <property type="match status" value="1"/>
</dbReference>
<dbReference type="GO" id="GO:0005634">
    <property type="term" value="C:nucleus"/>
    <property type="evidence" value="ECO:0007669"/>
    <property type="project" value="UniProtKB-SubCell"/>
</dbReference>
<feature type="domain" description="Transposable element Tc3 transposase-like DNA-binding HTH" evidence="4">
    <location>
        <begin position="64"/>
        <end position="102"/>
    </location>
</feature>
<dbReference type="EMBL" id="LR899010">
    <property type="protein sequence ID" value="CAD7083410.1"/>
    <property type="molecule type" value="Genomic_DNA"/>
</dbReference>